<accession>A0ABV1IGG9</accession>
<evidence type="ECO:0000259" key="3">
    <source>
        <dbReference type="PROSITE" id="PS50930"/>
    </source>
</evidence>
<keyword evidence="5" id="KW-1185">Reference proteome</keyword>
<dbReference type="GO" id="GO:0003677">
    <property type="term" value="F:DNA binding"/>
    <property type="evidence" value="ECO:0007669"/>
    <property type="project" value="UniProtKB-KW"/>
</dbReference>
<name>A0ABV1IGG9_9ACTN</name>
<dbReference type="EMBL" id="JBBNGS010000008">
    <property type="protein sequence ID" value="MEQ2637727.1"/>
    <property type="molecule type" value="Genomic_DNA"/>
</dbReference>
<dbReference type="Gene3D" id="3.40.50.2300">
    <property type="match status" value="1"/>
</dbReference>
<evidence type="ECO:0000256" key="1">
    <source>
        <dbReference type="PROSITE-ProRule" id="PRU00169"/>
    </source>
</evidence>
<dbReference type="PANTHER" id="PTHR37299:SF1">
    <property type="entry name" value="STAGE 0 SPORULATION PROTEIN A HOMOLOG"/>
    <property type="match status" value="1"/>
</dbReference>
<feature type="domain" description="HTH LytTR-type" evidence="3">
    <location>
        <begin position="132"/>
        <end position="230"/>
    </location>
</feature>
<dbReference type="InterPro" id="IPR046947">
    <property type="entry name" value="LytR-like"/>
</dbReference>
<feature type="domain" description="Response regulatory" evidence="2">
    <location>
        <begin position="3"/>
        <end position="121"/>
    </location>
</feature>
<dbReference type="SMART" id="SM00448">
    <property type="entry name" value="REC"/>
    <property type="match status" value="1"/>
</dbReference>
<evidence type="ECO:0000313" key="4">
    <source>
        <dbReference type="EMBL" id="MEQ2637727.1"/>
    </source>
</evidence>
<dbReference type="RefSeq" id="WP_349182312.1">
    <property type="nucleotide sequence ID" value="NZ_JBBNGS010000008.1"/>
</dbReference>
<protein>
    <submittedName>
        <fullName evidence="4">LytTR family DNA-binding domain-containing protein</fullName>
    </submittedName>
</protein>
<dbReference type="PANTHER" id="PTHR37299">
    <property type="entry name" value="TRANSCRIPTIONAL REGULATOR-RELATED"/>
    <property type="match status" value="1"/>
</dbReference>
<dbReference type="PROSITE" id="PS50110">
    <property type="entry name" value="RESPONSE_REGULATORY"/>
    <property type="match status" value="1"/>
</dbReference>
<dbReference type="PROSITE" id="PS50930">
    <property type="entry name" value="HTH_LYTTR"/>
    <property type="match status" value="1"/>
</dbReference>
<dbReference type="Pfam" id="PF04397">
    <property type="entry name" value="LytTR"/>
    <property type="match status" value="1"/>
</dbReference>
<feature type="modified residue" description="4-aspartylphosphate" evidence="1">
    <location>
        <position position="58"/>
    </location>
</feature>
<dbReference type="InterPro" id="IPR007492">
    <property type="entry name" value="LytTR_DNA-bd_dom"/>
</dbReference>
<dbReference type="SUPFAM" id="SSF52172">
    <property type="entry name" value="CheY-like"/>
    <property type="match status" value="1"/>
</dbReference>
<keyword evidence="4" id="KW-0238">DNA-binding</keyword>
<evidence type="ECO:0000313" key="5">
    <source>
        <dbReference type="Proteomes" id="UP001478817"/>
    </source>
</evidence>
<evidence type="ECO:0000259" key="2">
    <source>
        <dbReference type="PROSITE" id="PS50110"/>
    </source>
</evidence>
<gene>
    <name evidence="4" type="ORF">AAAT05_05140</name>
</gene>
<dbReference type="InterPro" id="IPR011006">
    <property type="entry name" value="CheY-like_superfamily"/>
</dbReference>
<dbReference type="Gene3D" id="2.40.50.1020">
    <property type="entry name" value="LytTr DNA-binding domain"/>
    <property type="match status" value="1"/>
</dbReference>
<reference evidence="4 5" key="1">
    <citation type="submission" date="2024-04" db="EMBL/GenBank/DDBJ databases">
        <title>Human intestinal bacterial collection.</title>
        <authorList>
            <person name="Pauvert C."/>
            <person name="Hitch T.C.A."/>
            <person name="Clavel T."/>
        </authorList>
    </citation>
    <scope>NUCLEOTIDE SEQUENCE [LARGE SCALE GENOMIC DNA]</scope>
    <source>
        <strain evidence="4 5">CLA-AA-H197</strain>
    </source>
</reference>
<dbReference type="InterPro" id="IPR001789">
    <property type="entry name" value="Sig_transdc_resp-reg_receiver"/>
</dbReference>
<dbReference type="Pfam" id="PF00072">
    <property type="entry name" value="Response_reg"/>
    <property type="match status" value="1"/>
</dbReference>
<comment type="caution">
    <text evidence="4">The sequence shown here is derived from an EMBL/GenBank/DDBJ whole genome shotgun (WGS) entry which is preliminary data.</text>
</comment>
<keyword evidence="1" id="KW-0597">Phosphoprotein</keyword>
<proteinExistence type="predicted"/>
<sequence length="234" mass="25970">MLEVAIVDDEEDVRAELGQMVRRFCAQEGERVCVCEYADGSELLDANGAQAHDVILLDIEMAQVDGMDAAHELRRRGVGAQIVFVTNMAQYAIRGYEVGAFDFVVKPVEYPVFAFKFKRVLEAVRARRRDLVTLETKDGFVRLGAADILYVEVRGHKLTYHTARGPIEIWGTMKAATAELGPLGFAACNACYLVNLDHVTGLSGEYVRVGEESLKMSRGKSRDFVDALTRSMGR</sequence>
<organism evidence="4 5">
    <name type="scientific">Paratractidigestivibacter faecalis</name>
    <dbReference type="NCBI Taxonomy" id="2292441"/>
    <lineage>
        <taxon>Bacteria</taxon>
        <taxon>Bacillati</taxon>
        <taxon>Actinomycetota</taxon>
        <taxon>Coriobacteriia</taxon>
        <taxon>Coriobacteriales</taxon>
        <taxon>Atopobiaceae</taxon>
        <taxon>Paratractidigestivibacter</taxon>
    </lineage>
</organism>
<dbReference type="Proteomes" id="UP001478817">
    <property type="component" value="Unassembled WGS sequence"/>
</dbReference>
<dbReference type="SMART" id="SM00850">
    <property type="entry name" value="LytTR"/>
    <property type="match status" value="1"/>
</dbReference>